<sequence length="66" mass="7784">GVLKPWDVVPKRAALLNDGRELETSVDFTPWYWREKPYLRIRNVPVNELSDEVLVIRLEFDEALSE</sequence>
<dbReference type="Proteomes" id="UP001519887">
    <property type="component" value="Unassembled WGS sequence"/>
</dbReference>
<accession>A0ABS7C4Z4</accession>
<keyword evidence="2" id="KW-1185">Reference proteome</keyword>
<evidence type="ECO:0000313" key="2">
    <source>
        <dbReference type="Proteomes" id="UP001519887"/>
    </source>
</evidence>
<gene>
    <name evidence="1" type="ORF">K0U00_18140</name>
</gene>
<name>A0ABS7C4Z4_9BACL</name>
<feature type="non-terminal residue" evidence="1">
    <location>
        <position position="1"/>
    </location>
</feature>
<protein>
    <submittedName>
        <fullName evidence="1">Uncharacterized protein</fullName>
    </submittedName>
</protein>
<organism evidence="1 2">
    <name type="scientific">Paenibacillus sepulcri</name>
    <dbReference type="NCBI Taxonomy" id="359917"/>
    <lineage>
        <taxon>Bacteria</taxon>
        <taxon>Bacillati</taxon>
        <taxon>Bacillota</taxon>
        <taxon>Bacilli</taxon>
        <taxon>Bacillales</taxon>
        <taxon>Paenibacillaceae</taxon>
        <taxon>Paenibacillus</taxon>
    </lineage>
</organism>
<proteinExistence type="predicted"/>
<reference evidence="1 2" key="1">
    <citation type="submission" date="2021-07" db="EMBL/GenBank/DDBJ databases">
        <title>Paenibacillus radiodurans sp. nov., isolated from the southeastern edge of Tengger Desert.</title>
        <authorList>
            <person name="Zhang G."/>
        </authorList>
    </citation>
    <scope>NUCLEOTIDE SEQUENCE [LARGE SCALE GENOMIC DNA]</scope>
    <source>
        <strain evidence="1 2">CCM 7311</strain>
    </source>
</reference>
<comment type="caution">
    <text evidence="1">The sequence shown here is derived from an EMBL/GenBank/DDBJ whole genome shotgun (WGS) entry which is preliminary data.</text>
</comment>
<evidence type="ECO:0000313" key="1">
    <source>
        <dbReference type="EMBL" id="MBW7455952.1"/>
    </source>
</evidence>
<dbReference type="EMBL" id="JAHZIK010000465">
    <property type="protein sequence ID" value="MBW7455952.1"/>
    <property type="molecule type" value="Genomic_DNA"/>
</dbReference>